<feature type="compositionally biased region" description="Basic and acidic residues" evidence="2">
    <location>
        <begin position="32"/>
        <end position="45"/>
    </location>
</feature>
<evidence type="ECO:0000313" key="4">
    <source>
        <dbReference type="EMBL" id="PAV20251.1"/>
    </source>
</evidence>
<dbReference type="CDD" id="cd00202">
    <property type="entry name" value="ZnF_GATA"/>
    <property type="match status" value="1"/>
</dbReference>
<dbReference type="InterPro" id="IPR013088">
    <property type="entry name" value="Znf_NHR/GATA"/>
</dbReference>
<feature type="compositionally biased region" description="Low complexity" evidence="2">
    <location>
        <begin position="555"/>
        <end position="588"/>
    </location>
</feature>
<sequence length="655" mass="69140">MPKLSSRRKPRHQSEPLPPRAGSEYSESGSEEEQKGKGKEKERVDSGPSNAQRGNIRTHAGAKEHSRTGIEDEKMKALRTETASEGSRRVKETLESSEHKMPGRLPSPSGHPPTRTVQSANNSTINTSVDANIDDDDNSTASDFIKHSSSSPSPSSPNGASYKSKTSTSSVPHVNTSSSTMSHRVEQSIRPRHYSDGHYESNYYPSHQHPSPPPITALTHSPSLSSDRSSVNSPAPTILPPLSHSGGPLPSPAHLQSHSYSSSSPYLASTQHRYSVSTPGSGAYPHPGATHHSHSPYYHSHSHGSNATVAPTEVFGTPTSFPSHYSSHHQSHSHHSHPGYTESPYGAHHSPHYGASGQYAVGPYATTTYGHGSGLGGSMGSGGTISGIGMNMGGGMASGMGGGGGFTPIFTDDASTKLSDRVRRRCFNCCTTDTSTWRRSSLNPGKVLCNKCGLFERTHSRPRPDQFPHKRAPLQIPQPGQPGVVASPDNSTPLQTQSQQPLPQSQGRQQQQQQQQQQSLPPTNSHPSLGAAYSHPSALPQIQEWLRPGSGNSVNANISSPSATSASNSVNNGTATSSPSLGSVGPSSRAPSAASQHPSSETIKPEMSSPGLKPKRTESGSSINGLDNGSGDEKRVIKNSPGSSPLGSPGPEQSR</sequence>
<feature type="compositionally biased region" description="Basic and acidic residues" evidence="2">
    <location>
        <begin position="459"/>
        <end position="468"/>
    </location>
</feature>
<feature type="compositionally biased region" description="Basic residues" evidence="2">
    <location>
        <begin position="1"/>
        <end position="11"/>
    </location>
</feature>
<accession>A0A286UKV9</accession>
<keyword evidence="1" id="KW-0863">Zinc-finger</keyword>
<feature type="compositionally biased region" description="Polar residues" evidence="2">
    <location>
        <begin position="589"/>
        <end position="602"/>
    </location>
</feature>
<feature type="compositionally biased region" description="Low complexity" evidence="2">
    <location>
        <begin position="640"/>
        <end position="655"/>
    </location>
</feature>
<feature type="compositionally biased region" description="Polar residues" evidence="2">
    <location>
        <begin position="218"/>
        <end position="235"/>
    </location>
</feature>
<feature type="compositionally biased region" description="Basic and acidic residues" evidence="2">
    <location>
        <begin position="183"/>
        <end position="199"/>
    </location>
</feature>
<keyword evidence="5" id="KW-1185">Reference proteome</keyword>
<organism evidence="4 5">
    <name type="scientific">Pyrrhoderma noxium</name>
    <dbReference type="NCBI Taxonomy" id="2282107"/>
    <lineage>
        <taxon>Eukaryota</taxon>
        <taxon>Fungi</taxon>
        <taxon>Dikarya</taxon>
        <taxon>Basidiomycota</taxon>
        <taxon>Agaricomycotina</taxon>
        <taxon>Agaricomycetes</taxon>
        <taxon>Hymenochaetales</taxon>
        <taxon>Hymenochaetaceae</taxon>
        <taxon>Pyrrhoderma</taxon>
    </lineage>
</organism>
<dbReference type="SMART" id="SM00401">
    <property type="entry name" value="ZnF_GATA"/>
    <property type="match status" value="1"/>
</dbReference>
<dbReference type="GO" id="GO:0043565">
    <property type="term" value="F:sequence-specific DNA binding"/>
    <property type="evidence" value="ECO:0007669"/>
    <property type="project" value="InterPro"/>
</dbReference>
<feature type="compositionally biased region" description="Low complexity" evidence="2">
    <location>
        <begin position="295"/>
        <end position="305"/>
    </location>
</feature>
<feature type="compositionally biased region" description="Basic and acidic residues" evidence="2">
    <location>
        <begin position="86"/>
        <end position="101"/>
    </location>
</feature>
<dbReference type="InParanoid" id="A0A286UKV9"/>
<dbReference type="STRING" id="2282107.A0A286UKV9"/>
<feature type="compositionally biased region" description="Polar residues" evidence="2">
    <location>
        <begin position="270"/>
        <end position="280"/>
    </location>
</feature>
<evidence type="ECO:0000256" key="1">
    <source>
        <dbReference type="PROSITE-ProRule" id="PRU00094"/>
    </source>
</evidence>
<dbReference type="GO" id="GO:0008270">
    <property type="term" value="F:zinc ion binding"/>
    <property type="evidence" value="ECO:0007669"/>
    <property type="project" value="UniProtKB-KW"/>
</dbReference>
<comment type="caution">
    <text evidence="4">The sequence shown here is derived from an EMBL/GenBank/DDBJ whole genome shotgun (WGS) entry which is preliminary data.</text>
</comment>
<dbReference type="Proteomes" id="UP000217199">
    <property type="component" value="Unassembled WGS sequence"/>
</dbReference>
<keyword evidence="1" id="KW-0479">Metal-binding</keyword>
<dbReference type="GO" id="GO:0006355">
    <property type="term" value="P:regulation of DNA-templated transcription"/>
    <property type="evidence" value="ECO:0007669"/>
    <property type="project" value="InterPro"/>
</dbReference>
<dbReference type="InterPro" id="IPR000679">
    <property type="entry name" value="Znf_GATA"/>
</dbReference>
<dbReference type="OrthoDB" id="515401at2759"/>
<evidence type="ECO:0000256" key="2">
    <source>
        <dbReference type="SAM" id="MobiDB-lite"/>
    </source>
</evidence>
<feature type="compositionally biased region" description="Low complexity" evidence="2">
    <location>
        <begin position="148"/>
        <end position="157"/>
    </location>
</feature>
<feature type="region of interest" description="Disordered" evidence="2">
    <location>
        <begin position="459"/>
        <end position="655"/>
    </location>
</feature>
<feature type="compositionally biased region" description="Low complexity" evidence="2">
    <location>
        <begin position="492"/>
        <end position="523"/>
    </location>
</feature>
<gene>
    <name evidence="4" type="ORF">PNOK_0518500</name>
</gene>
<feature type="compositionally biased region" description="Basic and acidic residues" evidence="2">
    <location>
        <begin position="61"/>
        <end position="79"/>
    </location>
</feature>
<feature type="region of interest" description="Disordered" evidence="2">
    <location>
        <begin position="1"/>
        <end position="306"/>
    </location>
</feature>
<protein>
    <submittedName>
        <fullName evidence="4">Gata transcription factor</fullName>
    </submittedName>
</protein>
<evidence type="ECO:0000259" key="3">
    <source>
        <dbReference type="PROSITE" id="PS50114"/>
    </source>
</evidence>
<evidence type="ECO:0000313" key="5">
    <source>
        <dbReference type="Proteomes" id="UP000217199"/>
    </source>
</evidence>
<proteinExistence type="predicted"/>
<dbReference type="Pfam" id="PF00320">
    <property type="entry name" value="GATA"/>
    <property type="match status" value="1"/>
</dbReference>
<feature type="compositionally biased region" description="Basic residues" evidence="2">
    <location>
        <begin position="326"/>
        <end position="337"/>
    </location>
</feature>
<feature type="compositionally biased region" description="Low complexity" evidence="2">
    <location>
        <begin position="240"/>
        <end position="269"/>
    </location>
</feature>
<reference evidence="4 5" key="1">
    <citation type="journal article" date="2017" name="Mol. Ecol.">
        <title>Comparative and population genomic landscape of Phellinus noxius: A hypervariable fungus causing root rot in trees.</title>
        <authorList>
            <person name="Chung C.L."/>
            <person name="Lee T.J."/>
            <person name="Akiba M."/>
            <person name="Lee H.H."/>
            <person name="Kuo T.H."/>
            <person name="Liu D."/>
            <person name="Ke H.M."/>
            <person name="Yokoi T."/>
            <person name="Roa M.B."/>
            <person name="Lu M.J."/>
            <person name="Chang Y.Y."/>
            <person name="Ann P.J."/>
            <person name="Tsai J.N."/>
            <person name="Chen C.Y."/>
            <person name="Tzean S.S."/>
            <person name="Ota Y."/>
            <person name="Hattori T."/>
            <person name="Sahashi N."/>
            <person name="Liou R.F."/>
            <person name="Kikuchi T."/>
            <person name="Tsai I.J."/>
        </authorList>
    </citation>
    <scope>NUCLEOTIDE SEQUENCE [LARGE SCALE GENOMIC DNA]</scope>
    <source>
        <strain evidence="4 5">FFPRI411160</strain>
    </source>
</reference>
<dbReference type="SUPFAM" id="SSF57716">
    <property type="entry name" value="Glucocorticoid receptor-like (DNA-binding domain)"/>
    <property type="match status" value="1"/>
</dbReference>
<feature type="domain" description="GATA-type" evidence="3">
    <location>
        <begin position="420"/>
        <end position="464"/>
    </location>
</feature>
<dbReference type="AlphaFoldDB" id="A0A286UKV9"/>
<feature type="compositionally biased region" description="Polar residues" evidence="2">
    <location>
        <begin position="115"/>
        <end position="130"/>
    </location>
</feature>
<feature type="compositionally biased region" description="Polar residues" evidence="2">
    <location>
        <begin position="158"/>
        <end position="182"/>
    </location>
</feature>
<keyword evidence="1" id="KW-0862">Zinc</keyword>
<name>A0A286UKV9_9AGAM</name>
<feature type="region of interest" description="Disordered" evidence="2">
    <location>
        <begin position="319"/>
        <end position="351"/>
    </location>
</feature>
<dbReference type="EMBL" id="NBII01000004">
    <property type="protein sequence ID" value="PAV20251.1"/>
    <property type="molecule type" value="Genomic_DNA"/>
</dbReference>
<dbReference type="Gene3D" id="3.30.50.10">
    <property type="entry name" value="Erythroid Transcription Factor GATA-1, subunit A"/>
    <property type="match status" value="1"/>
</dbReference>
<dbReference type="PROSITE" id="PS50114">
    <property type="entry name" value="GATA_ZN_FINGER_2"/>
    <property type="match status" value="1"/>
</dbReference>